<accession>A0A0W0Z3D0</accession>
<dbReference type="OrthoDB" id="5653659at2"/>
<keyword evidence="3" id="KW-1185">Reference proteome</keyword>
<evidence type="ECO:0000313" key="3">
    <source>
        <dbReference type="Proteomes" id="UP000054703"/>
    </source>
</evidence>
<gene>
    <name evidence="2" type="ORF">Lsan_1075</name>
</gene>
<sequence>MTIEKRLVELEEEIETIKEMSHLLAANNERLEMLLERMDQRLSDYEKSKQQTVVNHGELLNAFGIMHQQKQQEHEFIEDAPVNSLIKSTI</sequence>
<comment type="caution">
    <text evidence="2">The sequence shown here is derived from an EMBL/GenBank/DDBJ whole genome shotgun (WGS) entry which is preliminary data.</text>
</comment>
<feature type="coiled-coil region" evidence="1">
    <location>
        <begin position="7"/>
        <end position="48"/>
    </location>
</feature>
<dbReference type="Proteomes" id="UP000054703">
    <property type="component" value="Unassembled WGS sequence"/>
</dbReference>
<organism evidence="2 3">
    <name type="scientific">Legionella santicrucis</name>
    <dbReference type="NCBI Taxonomy" id="45074"/>
    <lineage>
        <taxon>Bacteria</taxon>
        <taxon>Pseudomonadati</taxon>
        <taxon>Pseudomonadota</taxon>
        <taxon>Gammaproteobacteria</taxon>
        <taxon>Legionellales</taxon>
        <taxon>Legionellaceae</taxon>
        <taxon>Legionella</taxon>
    </lineage>
</organism>
<dbReference type="EMBL" id="LNYU01000024">
    <property type="protein sequence ID" value="KTD63642.1"/>
    <property type="molecule type" value="Genomic_DNA"/>
</dbReference>
<dbReference type="RefSeq" id="WP_058513493.1">
    <property type="nucleotide sequence ID" value="NZ_CAAAIH010000026.1"/>
</dbReference>
<name>A0A0W0Z3D0_9GAMM</name>
<reference evidence="2 3" key="1">
    <citation type="submission" date="2015-11" db="EMBL/GenBank/DDBJ databases">
        <title>Genomic analysis of 38 Legionella species identifies large and diverse effector repertoires.</title>
        <authorList>
            <person name="Burstein D."/>
            <person name="Amaro F."/>
            <person name="Zusman T."/>
            <person name="Lifshitz Z."/>
            <person name="Cohen O."/>
            <person name="Gilbert J.A."/>
            <person name="Pupko T."/>
            <person name="Shuman H.A."/>
            <person name="Segal G."/>
        </authorList>
    </citation>
    <scope>NUCLEOTIDE SEQUENCE [LARGE SCALE GENOMIC DNA]</scope>
    <source>
        <strain evidence="2 3">SC-63-C7</strain>
    </source>
</reference>
<dbReference type="AlphaFoldDB" id="A0A0W0Z3D0"/>
<proteinExistence type="predicted"/>
<dbReference type="PATRIC" id="fig|45074.5.peg.1143"/>
<evidence type="ECO:0000256" key="1">
    <source>
        <dbReference type="SAM" id="Coils"/>
    </source>
</evidence>
<keyword evidence="1" id="KW-0175">Coiled coil</keyword>
<protein>
    <submittedName>
        <fullName evidence="2">Coiled-coil protein</fullName>
    </submittedName>
</protein>
<evidence type="ECO:0000313" key="2">
    <source>
        <dbReference type="EMBL" id="KTD63642.1"/>
    </source>
</evidence>